<dbReference type="Gene3D" id="3.30.1380.10">
    <property type="match status" value="1"/>
</dbReference>
<dbReference type="RefSeq" id="WP_146981274.1">
    <property type="nucleotide sequence ID" value="NZ_VOSM01000004.1"/>
</dbReference>
<proteinExistence type="predicted"/>
<accession>A0A5C6XHS6</accession>
<dbReference type="EMBL" id="VOSM01000004">
    <property type="protein sequence ID" value="TXD37075.1"/>
    <property type="molecule type" value="Genomic_DNA"/>
</dbReference>
<dbReference type="SUPFAM" id="SSF55166">
    <property type="entry name" value="Hedgehog/DD-peptidase"/>
    <property type="match status" value="1"/>
</dbReference>
<evidence type="ECO:0000313" key="3">
    <source>
        <dbReference type="Proteomes" id="UP000321412"/>
    </source>
</evidence>
<dbReference type="PANTHER" id="PTHR34385">
    <property type="entry name" value="D-ALANYL-D-ALANINE CARBOXYPEPTIDASE"/>
    <property type="match status" value="1"/>
</dbReference>
<reference evidence="2 3" key="1">
    <citation type="submission" date="2019-08" db="EMBL/GenBank/DDBJ databases">
        <title>Bradymonadales sp. TMQ4.</title>
        <authorList>
            <person name="Liang Q."/>
        </authorList>
    </citation>
    <scope>NUCLEOTIDE SEQUENCE [LARGE SCALE GENOMIC DNA]</scope>
    <source>
        <strain evidence="2 3">TMQ4</strain>
    </source>
</reference>
<gene>
    <name evidence="2" type="ORF">FRC98_10075</name>
</gene>
<comment type="caution">
    <text evidence="2">The sequence shown here is derived from an EMBL/GenBank/DDBJ whole genome shotgun (WGS) entry which is preliminary data.</text>
</comment>
<name>A0A5C6XHS6_9DELT</name>
<dbReference type="PROSITE" id="PS51257">
    <property type="entry name" value="PROKAR_LIPOPROTEIN"/>
    <property type="match status" value="1"/>
</dbReference>
<evidence type="ECO:0000313" key="2">
    <source>
        <dbReference type="EMBL" id="TXD37075.1"/>
    </source>
</evidence>
<dbReference type="PANTHER" id="PTHR34385:SF1">
    <property type="entry name" value="PEPTIDOGLYCAN L-ALANYL-D-GLUTAMATE ENDOPEPTIDASE CWLK"/>
    <property type="match status" value="1"/>
</dbReference>
<keyword evidence="3" id="KW-1185">Reference proteome</keyword>
<sequence length="419" mass="48351">MKDAHFREGWRGIGAIALLLLGCLLVGSAAASPPTRDDEAHRSKTREQAHSVGLEVGRQALEIATWSGLSLRARALVERSRDEGWEPEDLLDALELRAPERCLELHQPTHLAERKARWREAVRLLSITHPAALEAWILGERRPPRAALAEANTQLRCMVEAMVLASAEPDHGFRLVLSLRSTFGGRFGTQAELAEHLQRYPRFMSQVLGALLRSDYRDMGSQSFIWYRKMRFTGRSFNKISERAAERCGLTPGHTWKPENERHKRCWFGELSPGEREQEILLASAAPALSRHHWGTEFDILGLNPRLFEEGAQLFDAWLWLDGQALDYGFFQPFGPTASAHTFAHMEERWHWSYYPIAQAIWEHLLEREHLFEPVLHDLWSRLERRWGARNSPYFTHMREHWRDYLFHITVPSPPEALP</sequence>
<feature type="domain" description="D-alanyl-D-alanine carboxypeptidase-like core" evidence="1">
    <location>
        <begin position="212"/>
        <end position="356"/>
    </location>
</feature>
<dbReference type="GO" id="GO:0008233">
    <property type="term" value="F:peptidase activity"/>
    <property type="evidence" value="ECO:0007669"/>
    <property type="project" value="InterPro"/>
</dbReference>
<dbReference type="OrthoDB" id="9792074at2"/>
<protein>
    <submittedName>
        <fullName evidence="2">M15 family metallopeptidase</fullName>
    </submittedName>
</protein>
<organism evidence="2 3">
    <name type="scientific">Lujinxingia vulgaris</name>
    <dbReference type="NCBI Taxonomy" id="2600176"/>
    <lineage>
        <taxon>Bacteria</taxon>
        <taxon>Deltaproteobacteria</taxon>
        <taxon>Bradymonadales</taxon>
        <taxon>Lujinxingiaceae</taxon>
        <taxon>Lujinxingia</taxon>
    </lineage>
</organism>
<dbReference type="InterPro" id="IPR009045">
    <property type="entry name" value="Zn_M74/Hedgehog-like"/>
</dbReference>
<evidence type="ECO:0000259" key="1">
    <source>
        <dbReference type="Pfam" id="PF02557"/>
    </source>
</evidence>
<dbReference type="GO" id="GO:0006508">
    <property type="term" value="P:proteolysis"/>
    <property type="evidence" value="ECO:0007669"/>
    <property type="project" value="InterPro"/>
</dbReference>
<dbReference type="InterPro" id="IPR052179">
    <property type="entry name" value="DD-CPase-like"/>
</dbReference>
<dbReference type="InterPro" id="IPR003709">
    <property type="entry name" value="VanY-like_core_dom"/>
</dbReference>
<dbReference type="Proteomes" id="UP000321412">
    <property type="component" value="Unassembled WGS sequence"/>
</dbReference>
<dbReference type="Pfam" id="PF02557">
    <property type="entry name" value="VanY"/>
    <property type="match status" value="1"/>
</dbReference>
<dbReference type="AlphaFoldDB" id="A0A5C6XHS6"/>